<gene>
    <name evidence="2" type="ordered locus">Tola_1883</name>
</gene>
<evidence type="ECO:0000259" key="1">
    <source>
        <dbReference type="Pfam" id="PF15919"/>
    </source>
</evidence>
<sequence length="144" mass="15760">MLFTVGVELPNSPKEAFGLVAPALCNDNYACFSAADNQEDIAVMAREAILGVIEDMAENNIDVESIKDTGVLSYRTNPEYAYCTLWCLVEIDLTPYTGKQKRINISIPESLIGRIDATVASSHGKYKDRSHFLSVAARNQINAG</sequence>
<dbReference type="OrthoDB" id="9807959at2"/>
<dbReference type="RefSeq" id="WP_015878955.1">
    <property type="nucleotide sequence ID" value="NC_012691.1"/>
</dbReference>
<reference evidence="2 3" key="2">
    <citation type="journal article" date="2011" name="Stand. Genomic Sci.">
        <title>Complete genome sequence of Tolumonas auensis type strain (TA 4).</title>
        <authorList>
            <person name="Chertkov O."/>
            <person name="Copeland A."/>
            <person name="Lucas S."/>
            <person name="Lapidus A."/>
            <person name="Berry K.W."/>
            <person name="Detter J.C."/>
            <person name="Del Rio T.G."/>
            <person name="Hammon N."/>
            <person name="Dalin E."/>
            <person name="Tice H."/>
            <person name="Pitluck S."/>
            <person name="Richardson P."/>
            <person name="Bruce D."/>
            <person name="Goodwin L."/>
            <person name="Han C."/>
            <person name="Tapia R."/>
            <person name="Saunders E."/>
            <person name="Schmutz J."/>
            <person name="Brettin T."/>
            <person name="Larimer F."/>
            <person name="Land M."/>
            <person name="Hauser L."/>
            <person name="Spring S."/>
            <person name="Rohde M."/>
            <person name="Kyrpides N.C."/>
            <person name="Ivanova N."/>
            <person name="Goker M."/>
            <person name="Beller H.R."/>
            <person name="Klenk H.P."/>
            <person name="Woyke T."/>
        </authorList>
    </citation>
    <scope>NUCLEOTIDE SEQUENCE [LARGE SCALE GENOMIC DNA]</scope>
    <source>
        <strain evidence="3">DSM 9187 / TA4</strain>
    </source>
</reference>
<evidence type="ECO:0000313" key="3">
    <source>
        <dbReference type="Proteomes" id="UP000009073"/>
    </source>
</evidence>
<protein>
    <submittedName>
        <fullName evidence="2">Putative transcriptional regulator, CopG/Arc/MetJ family</fullName>
    </submittedName>
</protein>
<dbReference type="EMBL" id="CP001616">
    <property type="protein sequence ID" value="ACQ93486.1"/>
    <property type="molecule type" value="Genomic_DNA"/>
</dbReference>
<dbReference type="KEGG" id="tau:Tola_1883"/>
<proteinExistence type="predicted"/>
<evidence type="ECO:0000313" key="2">
    <source>
        <dbReference type="EMBL" id="ACQ93486.1"/>
    </source>
</evidence>
<dbReference type="STRING" id="595494.Tola_1883"/>
<feature type="domain" description="HicB-like antitoxin of toxin-antitoxin system" evidence="1">
    <location>
        <begin position="12"/>
        <end position="137"/>
    </location>
</feature>
<dbReference type="Pfam" id="PF15919">
    <property type="entry name" value="HicB_lk_antitox"/>
    <property type="match status" value="1"/>
</dbReference>
<accession>C4LFW9</accession>
<reference evidence="3" key="1">
    <citation type="submission" date="2009-05" db="EMBL/GenBank/DDBJ databases">
        <title>Complete sequence of Tolumonas auensis DSM 9187.</title>
        <authorList>
            <consortium name="US DOE Joint Genome Institute"/>
            <person name="Lucas S."/>
            <person name="Copeland A."/>
            <person name="Lapidus A."/>
            <person name="Glavina del Rio T."/>
            <person name="Tice H."/>
            <person name="Bruce D."/>
            <person name="Goodwin L."/>
            <person name="Pitluck S."/>
            <person name="Chertkov O."/>
            <person name="Brettin T."/>
            <person name="Detter J.C."/>
            <person name="Han C."/>
            <person name="Larimer F."/>
            <person name="Land M."/>
            <person name="Hauser L."/>
            <person name="Kyrpides N."/>
            <person name="Mikhailova N."/>
            <person name="Spring S."/>
            <person name="Beller H."/>
        </authorList>
    </citation>
    <scope>NUCLEOTIDE SEQUENCE [LARGE SCALE GENOMIC DNA]</scope>
    <source>
        <strain evidence="3">DSM 9187 / TA4</strain>
    </source>
</reference>
<keyword evidence="3" id="KW-1185">Reference proteome</keyword>
<dbReference type="Proteomes" id="UP000009073">
    <property type="component" value="Chromosome"/>
</dbReference>
<name>C4LFW9_TOLAT</name>
<dbReference type="eggNOG" id="COG1598">
    <property type="taxonomic scope" value="Bacteria"/>
</dbReference>
<dbReference type="Gene3D" id="3.30.160.250">
    <property type="match status" value="1"/>
</dbReference>
<dbReference type="HOGENOM" id="CLU_114047_1_1_6"/>
<dbReference type="AlphaFoldDB" id="C4LFW9"/>
<dbReference type="CDD" id="cd22231">
    <property type="entry name" value="RHH_NikR_HicB-like"/>
    <property type="match status" value="1"/>
</dbReference>
<dbReference type="InterPro" id="IPR031807">
    <property type="entry name" value="HicB-like"/>
</dbReference>
<organism evidence="2 3">
    <name type="scientific">Tolumonas auensis (strain DSM 9187 / NBRC 110442 / TA 4)</name>
    <dbReference type="NCBI Taxonomy" id="595494"/>
    <lineage>
        <taxon>Bacteria</taxon>
        <taxon>Pseudomonadati</taxon>
        <taxon>Pseudomonadota</taxon>
        <taxon>Gammaproteobacteria</taxon>
        <taxon>Aeromonadales</taxon>
        <taxon>Aeromonadaceae</taxon>
        <taxon>Tolumonas</taxon>
    </lineage>
</organism>